<dbReference type="Pfam" id="PF05903">
    <property type="entry name" value="Peptidase_C97"/>
    <property type="match status" value="1"/>
</dbReference>
<dbReference type="Proteomes" id="UP000807469">
    <property type="component" value="Unassembled WGS sequence"/>
</dbReference>
<evidence type="ECO:0000313" key="7">
    <source>
        <dbReference type="EMBL" id="KAF9479923.1"/>
    </source>
</evidence>
<comment type="similarity">
    <text evidence="1">Belongs to the DeSI family.</text>
</comment>
<dbReference type="InterPro" id="IPR036249">
    <property type="entry name" value="Thioredoxin-like_sf"/>
</dbReference>
<dbReference type="InterPro" id="IPR011989">
    <property type="entry name" value="ARM-like"/>
</dbReference>
<evidence type="ECO:0000259" key="5">
    <source>
        <dbReference type="PROSITE" id="PS51396"/>
    </source>
</evidence>
<dbReference type="InterPro" id="IPR042266">
    <property type="entry name" value="PPPDE_sf"/>
</dbReference>
<comment type="caution">
    <text evidence="7">The sequence shown here is derived from an EMBL/GenBank/DDBJ whole genome shotgun (WGS) entry which is preliminary data.</text>
</comment>
<evidence type="ECO:0000256" key="3">
    <source>
        <dbReference type="ARBA" id="ARBA00022801"/>
    </source>
</evidence>
<dbReference type="GO" id="GO:0070646">
    <property type="term" value="P:protein modification by small protein removal"/>
    <property type="evidence" value="ECO:0007669"/>
    <property type="project" value="TreeGrafter"/>
</dbReference>
<feature type="domain" description="PPPDE" evidence="6">
    <location>
        <begin position="2"/>
        <end position="142"/>
    </location>
</feature>
<dbReference type="GO" id="GO:0006508">
    <property type="term" value="P:proteolysis"/>
    <property type="evidence" value="ECO:0007669"/>
    <property type="project" value="UniProtKB-KW"/>
</dbReference>
<evidence type="ECO:0000256" key="2">
    <source>
        <dbReference type="ARBA" id="ARBA00022670"/>
    </source>
</evidence>
<dbReference type="SMART" id="SM01179">
    <property type="entry name" value="DUF862"/>
    <property type="match status" value="1"/>
</dbReference>
<dbReference type="InterPro" id="IPR013535">
    <property type="entry name" value="PUL_dom"/>
</dbReference>
<keyword evidence="8" id="KW-1185">Reference proteome</keyword>
<dbReference type="Gene3D" id="1.25.10.10">
    <property type="entry name" value="Leucine-rich Repeat Variant"/>
    <property type="match status" value="1"/>
</dbReference>
<evidence type="ECO:0000256" key="1">
    <source>
        <dbReference type="ARBA" id="ARBA00008140"/>
    </source>
</evidence>
<feature type="domain" description="PUL" evidence="5">
    <location>
        <begin position="328"/>
        <end position="649"/>
    </location>
</feature>
<dbReference type="OrthoDB" id="21221at2759"/>
<dbReference type="PROSITE" id="PS51352">
    <property type="entry name" value="THIOREDOXIN_2"/>
    <property type="match status" value="1"/>
</dbReference>
<name>A0A9P5Z3C5_9AGAR</name>
<dbReference type="AlphaFoldDB" id="A0A9P5Z3C5"/>
<dbReference type="EMBL" id="MU155203">
    <property type="protein sequence ID" value="KAF9479923.1"/>
    <property type="molecule type" value="Genomic_DNA"/>
</dbReference>
<reference evidence="7" key="1">
    <citation type="submission" date="2020-11" db="EMBL/GenBank/DDBJ databases">
        <authorList>
            <consortium name="DOE Joint Genome Institute"/>
            <person name="Ahrendt S."/>
            <person name="Riley R."/>
            <person name="Andreopoulos W."/>
            <person name="Labutti K."/>
            <person name="Pangilinan J."/>
            <person name="Ruiz-Duenas F.J."/>
            <person name="Barrasa J.M."/>
            <person name="Sanchez-Garcia M."/>
            <person name="Camarero S."/>
            <person name="Miyauchi S."/>
            <person name="Serrano A."/>
            <person name="Linde D."/>
            <person name="Babiker R."/>
            <person name="Drula E."/>
            <person name="Ayuso-Fernandez I."/>
            <person name="Pacheco R."/>
            <person name="Padilla G."/>
            <person name="Ferreira P."/>
            <person name="Barriuso J."/>
            <person name="Kellner H."/>
            <person name="Castanera R."/>
            <person name="Alfaro M."/>
            <person name="Ramirez L."/>
            <person name="Pisabarro A.G."/>
            <person name="Kuo A."/>
            <person name="Tritt A."/>
            <person name="Lipzen A."/>
            <person name="He G."/>
            <person name="Yan M."/>
            <person name="Ng V."/>
            <person name="Cullen D."/>
            <person name="Martin F."/>
            <person name="Rosso M.-N."/>
            <person name="Henrissat B."/>
            <person name="Hibbett D."/>
            <person name="Martinez A.T."/>
            <person name="Grigoriev I.V."/>
        </authorList>
    </citation>
    <scope>NUCLEOTIDE SEQUENCE</scope>
    <source>
        <strain evidence="7">CIRM-BRFM 674</strain>
    </source>
</reference>
<dbReference type="PANTHER" id="PTHR12378:SF7">
    <property type="entry name" value="DESUMOYLATING ISOPEPTIDASE 1"/>
    <property type="match status" value="1"/>
</dbReference>
<evidence type="ECO:0000313" key="8">
    <source>
        <dbReference type="Proteomes" id="UP000807469"/>
    </source>
</evidence>
<dbReference type="GO" id="GO:0008233">
    <property type="term" value="F:peptidase activity"/>
    <property type="evidence" value="ECO:0007669"/>
    <property type="project" value="UniProtKB-KW"/>
</dbReference>
<evidence type="ECO:0000259" key="4">
    <source>
        <dbReference type="PROSITE" id="PS51352"/>
    </source>
</evidence>
<dbReference type="InterPro" id="IPR017937">
    <property type="entry name" value="Thioredoxin_CS"/>
</dbReference>
<sequence length="652" mass="69992">MTSVKLYVYDLSNGMVRQLSRQLTGRQIDGIWHTSVVVFGKEVFYGQGINTTAPGRSHHGSPMQVIDMGETALDEDTFNEYIQEMSQHYTADKYHLLEFNCNSFTDDCVGFLTGGSIPSFIKDLPTDFLSTPFGAALRPTIDAMYRRPTPGPAAAPAPSAGADPQLAASILQAVASQAQGGMPTQAAAHPNAATNSLTAPVHVVTNPASFKSFLGSHKAAVAFFTSETCPPCKMIEPVFERLAEEKGTHGGRNGAGFAKVDIDVGLGSALALEWKITATPTFIFFLDGKKSDQLLGADRNELRTQVDLLLFQVYPPHPHTSVPMPAIQALSMNPILFSQVPPIDTVLSKLASFIDAQPWPPSTALTKAQAISTLSGTVGPYLKSRFATTPPPAPLPSATPAILVSWAQTTAVLASVLPVDSLFPLVDMWRLAFLDPAVGIWAATAIASQNPISAFLPKALATPTTAPSKGARNYLLTVLRMLCNAFSSLALAQRILGDAQVRGAVMGVLVPSLLHDDATVRTAGASLAFDIAAVVQKRRVEAVRTGRGIMEEDEAEEGRDEWDVEMISALLEAVDRERENEEVVHRLVAALAFFLRLSPQYQTQLAPLLQVLQSKDILRRKLSAGDGWTAAGGIAKKEVKKLVEEVAEKLCA</sequence>
<dbReference type="PROSITE" id="PS51858">
    <property type="entry name" value="PPPDE"/>
    <property type="match status" value="1"/>
</dbReference>
<dbReference type="PANTHER" id="PTHR12378">
    <property type="entry name" value="DESUMOYLATING ISOPEPTIDASE"/>
    <property type="match status" value="1"/>
</dbReference>
<keyword evidence="3" id="KW-0378">Hydrolase</keyword>
<evidence type="ECO:0000259" key="6">
    <source>
        <dbReference type="PROSITE" id="PS51858"/>
    </source>
</evidence>
<proteinExistence type="inferred from homology"/>
<dbReference type="InterPro" id="IPR013766">
    <property type="entry name" value="Thioredoxin_domain"/>
</dbReference>
<dbReference type="PROSITE" id="PS51396">
    <property type="entry name" value="PUL"/>
    <property type="match status" value="1"/>
</dbReference>
<protein>
    <submittedName>
        <fullName evidence="7">Thioredoxin family protein</fullName>
    </submittedName>
</protein>
<gene>
    <name evidence="7" type="ORF">BDN70DRAFT_912976</name>
</gene>
<dbReference type="Pfam" id="PF00085">
    <property type="entry name" value="Thioredoxin"/>
    <property type="match status" value="1"/>
</dbReference>
<dbReference type="Pfam" id="PF08324">
    <property type="entry name" value="PUL"/>
    <property type="match status" value="1"/>
</dbReference>
<accession>A0A9P5Z3C5</accession>
<keyword evidence="2" id="KW-0645">Protease</keyword>
<dbReference type="SUPFAM" id="SSF52833">
    <property type="entry name" value="Thioredoxin-like"/>
    <property type="match status" value="1"/>
</dbReference>
<dbReference type="Gene3D" id="3.40.30.10">
    <property type="entry name" value="Glutaredoxin"/>
    <property type="match status" value="1"/>
</dbReference>
<dbReference type="PROSITE" id="PS00194">
    <property type="entry name" value="THIOREDOXIN_1"/>
    <property type="match status" value="1"/>
</dbReference>
<dbReference type="Gene3D" id="3.90.1720.30">
    <property type="entry name" value="PPPDE domains"/>
    <property type="match status" value="1"/>
</dbReference>
<dbReference type="CDD" id="cd02947">
    <property type="entry name" value="TRX_family"/>
    <property type="match status" value="1"/>
</dbReference>
<dbReference type="InterPro" id="IPR008580">
    <property type="entry name" value="PPPDE_dom"/>
</dbReference>
<feature type="domain" description="Thioredoxin" evidence="4">
    <location>
        <begin position="178"/>
        <end position="311"/>
    </location>
</feature>
<organism evidence="7 8">
    <name type="scientific">Pholiota conissans</name>
    <dbReference type="NCBI Taxonomy" id="109636"/>
    <lineage>
        <taxon>Eukaryota</taxon>
        <taxon>Fungi</taxon>
        <taxon>Dikarya</taxon>
        <taxon>Basidiomycota</taxon>
        <taxon>Agaricomycotina</taxon>
        <taxon>Agaricomycetes</taxon>
        <taxon>Agaricomycetidae</taxon>
        <taxon>Agaricales</taxon>
        <taxon>Agaricineae</taxon>
        <taxon>Strophariaceae</taxon>
        <taxon>Pholiota</taxon>
    </lineage>
</organism>